<dbReference type="Proteomes" id="UP000298030">
    <property type="component" value="Unassembled WGS sequence"/>
</dbReference>
<keyword evidence="2" id="KW-1185">Reference proteome</keyword>
<proteinExistence type="predicted"/>
<organism evidence="1 2">
    <name type="scientific">Coprinellus micaceus</name>
    <name type="common">Glistening ink-cap mushroom</name>
    <name type="synonym">Coprinus micaceus</name>
    <dbReference type="NCBI Taxonomy" id="71717"/>
    <lineage>
        <taxon>Eukaryota</taxon>
        <taxon>Fungi</taxon>
        <taxon>Dikarya</taxon>
        <taxon>Basidiomycota</taxon>
        <taxon>Agaricomycotina</taxon>
        <taxon>Agaricomycetes</taxon>
        <taxon>Agaricomycetidae</taxon>
        <taxon>Agaricales</taxon>
        <taxon>Agaricineae</taxon>
        <taxon>Psathyrellaceae</taxon>
        <taxon>Coprinellus</taxon>
    </lineage>
</organism>
<dbReference type="EMBL" id="QPFP01000144">
    <property type="protein sequence ID" value="TEB20325.1"/>
    <property type="molecule type" value="Genomic_DNA"/>
</dbReference>
<dbReference type="AlphaFoldDB" id="A0A4Y7SFD7"/>
<gene>
    <name evidence="1" type="ORF">FA13DRAFT_242712</name>
</gene>
<comment type="caution">
    <text evidence="1">The sequence shown here is derived from an EMBL/GenBank/DDBJ whole genome shotgun (WGS) entry which is preliminary data.</text>
</comment>
<sequence>MGGRTYVPVCSFVSTLIIPSSLPRKVNSTYDPRFLFPHPTYSYLPPLILHASEEEVLRGSAGIEFELCLGGDREGRQAGRQGGQLEAHWEKMYLRLGACHIIYLHLGCFSKARSAFSARHPPSLPKHPSPFRSSILPIEELMCDALECSLEVREETSREMHRLERALLRVSGALYRDVAPCARTRGPCNFEIRTTHRRNDASNVESHTTDRHAGVPAFELELSSFAPGGGKVAP</sequence>
<name>A0A4Y7SFD7_COPMI</name>
<accession>A0A4Y7SFD7</accession>
<evidence type="ECO:0000313" key="2">
    <source>
        <dbReference type="Proteomes" id="UP000298030"/>
    </source>
</evidence>
<protein>
    <submittedName>
        <fullName evidence="1">Uncharacterized protein</fullName>
    </submittedName>
</protein>
<evidence type="ECO:0000313" key="1">
    <source>
        <dbReference type="EMBL" id="TEB20325.1"/>
    </source>
</evidence>
<reference evidence="1 2" key="1">
    <citation type="journal article" date="2019" name="Nat. Ecol. Evol.">
        <title>Megaphylogeny resolves global patterns of mushroom evolution.</title>
        <authorList>
            <person name="Varga T."/>
            <person name="Krizsan K."/>
            <person name="Foldi C."/>
            <person name="Dima B."/>
            <person name="Sanchez-Garcia M."/>
            <person name="Sanchez-Ramirez S."/>
            <person name="Szollosi G.J."/>
            <person name="Szarkandi J.G."/>
            <person name="Papp V."/>
            <person name="Albert L."/>
            <person name="Andreopoulos W."/>
            <person name="Angelini C."/>
            <person name="Antonin V."/>
            <person name="Barry K.W."/>
            <person name="Bougher N.L."/>
            <person name="Buchanan P."/>
            <person name="Buyck B."/>
            <person name="Bense V."/>
            <person name="Catcheside P."/>
            <person name="Chovatia M."/>
            <person name="Cooper J."/>
            <person name="Damon W."/>
            <person name="Desjardin D."/>
            <person name="Finy P."/>
            <person name="Geml J."/>
            <person name="Haridas S."/>
            <person name="Hughes K."/>
            <person name="Justo A."/>
            <person name="Karasinski D."/>
            <person name="Kautmanova I."/>
            <person name="Kiss B."/>
            <person name="Kocsube S."/>
            <person name="Kotiranta H."/>
            <person name="LaButti K.M."/>
            <person name="Lechner B.E."/>
            <person name="Liimatainen K."/>
            <person name="Lipzen A."/>
            <person name="Lukacs Z."/>
            <person name="Mihaltcheva S."/>
            <person name="Morgado L.N."/>
            <person name="Niskanen T."/>
            <person name="Noordeloos M.E."/>
            <person name="Ohm R.A."/>
            <person name="Ortiz-Santana B."/>
            <person name="Ovrebo C."/>
            <person name="Racz N."/>
            <person name="Riley R."/>
            <person name="Savchenko A."/>
            <person name="Shiryaev A."/>
            <person name="Soop K."/>
            <person name="Spirin V."/>
            <person name="Szebenyi C."/>
            <person name="Tomsovsky M."/>
            <person name="Tulloss R.E."/>
            <person name="Uehling J."/>
            <person name="Grigoriev I.V."/>
            <person name="Vagvolgyi C."/>
            <person name="Papp T."/>
            <person name="Martin F.M."/>
            <person name="Miettinen O."/>
            <person name="Hibbett D.S."/>
            <person name="Nagy L.G."/>
        </authorList>
    </citation>
    <scope>NUCLEOTIDE SEQUENCE [LARGE SCALE GENOMIC DNA]</scope>
    <source>
        <strain evidence="1 2">FP101781</strain>
    </source>
</reference>